<dbReference type="STRING" id="1622118.Lupro_03200"/>
<keyword evidence="3" id="KW-1185">Reference proteome</keyword>
<dbReference type="PANTHER" id="PTHR41252:SF1">
    <property type="entry name" value="BLR2505 PROTEIN"/>
    <property type="match status" value="1"/>
</dbReference>
<dbReference type="Pfam" id="PF12680">
    <property type="entry name" value="SnoaL_2"/>
    <property type="match status" value="1"/>
</dbReference>
<gene>
    <name evidence="2" type="ORF">Lupro_03200</name>
</gene>
<dbReference type="InterPro" id="IPR032710">
    <property type="entry name" value="NTF2-like_dom_sf"/>
</dbReference>
<dbReference type="KEGG" id="lut:Lupro_03200"/>
<dbReference type="Proteomes" id="UP000059672">
    <property type="component" value="Chromosome"/>
</dbReference>
<evidence type="ECO:0000259" key="1">
    <source>
        <dbReference type="Pfam" id="PF12680"/>
    </source>
</evidence>
<evidence type="ECO:0000313" key="3">
    <source>
        <dbReference type="Proteomes" id="UP000059672"/>
    </source>
</evidence>
<keyword evidence="2" id="KW-0413">Isomerase</keyword>
<protein>
    <submittedName>
        <fullName evidence="2">Ketosteroid isomerase</fullName>
    </submittedName>
</protein>
<proteinExistence type="predicted"/>
<dbReference type="PANTHER" id="PTHR41252">
    <property type="entry name" value="BLR2505 PROTEIN"/>
    <property type="match status" value="1"/>
</dbReference>
<dbReference type="InterPro" id="IPR037401">
    <property type="entry name" value="SnoaL-like"/>
</dbReference>
<accession>A0A120IEN1</accession>
<dbReference type="AlphaFoldDB" id="A0A120IEN1"/>
<reference evidence="2 3" key="2">
    <citation type="journal article" date="2016" name="Int. J. Syst. Evol. Microbiol.">
        <title>Lutibacter profundi sp. nov., isolated from a deep-sea hydrothermal system on the Arctic Mid-Ocean Ridge and emended description of the genus Lutibacter.</title>
        <authorList>
            <person name="Le Moine Bauer S."/>
            <person name="Roalkvam I."/>
            <person name="Steen I.H."/>
            <person name="Dahle H."/>
        </authorList>
    </citation>
    <scope>NUCLEOTIDE SEQUENCE [LARGE SCALE GENOMIC DNA]</scope>
    <source>
        <strain evidence="2 3">LP1</strain>
    </source>
</reference>
<sequence length="141" mass="15547">MSQLGLVSDPNNLAVIQELYNNFGKGDVPAVLAVLDANVVWNEAEGNAWADGNPYKGPEAVLNGVFARVGAEYDYFKTVDLQLHEMSNNQILATLRYQAKLKKNGAMLDAQAAHFWTLKDGKVIAFQQYVDTKQLNDASNK</sequence>
<name>A0A120IEN1_9FLAO</name>
<dbReference type="PATRIC" id="fig|1622118.3.peg.678"/>
<feature type="domain" description="SnoaL-like" evidence="1">
    <location>
        <begin position="16"/>
        <end position="124"/>
    </location>
</feature>
<dbReference type="GO" id="GO:0016853">
    <property type="term" value="F:isomerase activity"/>
    <property type="evidence" value="ECO:0007669"/>
    <property type="project" value="UniProtKB-KW"/>
</dbReference>
<dbReference type="EMBL" id="CP013355">
    <property type="protein sequence ID" value="AMC12175.1"/>
    <property type="molecule type" value="Genomic_DNA"/>
</dbReference>
<organism evidence="2 3">
    <name type="scientific">Lutibacter profundi</name>
    <dbReference type="NCBI Taxonomy" id="1622118"/>
    <lineage>
        <taxon>Bacteria</taxon>
        <taxon>Pseudomonadati</taxon>
        <taxon>Bacteroidota</taxon>
        <taxon>Flavobacteriia</taxon>
        <taxon>Flavobacteriales</taxon>
        <taxon>Flavobacteriaceae</taxon>
        <taxon>Lutibacter</taxon>
    </lineage>
</organism>
<dbReference type="SUPFAM" id="SSF54427">
    <property type="entry name" value="NTF2-like"/>
    <property type="match status" value="1"/>
</dbReference>
<evidence type="ECO:0000313" key="2">
    <source>
        <dbReference type="EMBL" id="AMC12175.1"/>
    </source>
</evidence>
<dbReference type="Gene3D" id="3.10.450.50">
    <property type="match status" value="1"/>
</dbReference>
<reference evidence="3" key="1">
    <citation type="submission" date="2015-12" db="EMBL/GenBank/DDBJ databases">
        <title>Complete genome sequence of Lutibacter profundus strain LP1.</title>
        <authorList>
            <person name="Wissuwa J."/>
            <person name="Le Moine Bauer S."/>
            <person name="Stokke R."/>
            <person name="Dahle H."/>
            <person name="Steen I.H."/>
        </authorList>
    </citation>
    <scope>NUCLEOTIDE SEQUENCE [LARGE SCALE GENOMIC DNA]</scope>
    <source>
        <strain evidence="3">LP1</strain>
    </source>
</reference>